<name>A0ABP3FVY8_9ACTN</name>
<protein>
    <submittedName>
        <fullName evidence="1">Uncharacterized protein</fullName>
    </submittedName>
</protein>
<dbReference type="EMBL" id="BAAABV010000038">
    <property type="protein sequence ID" value="GAA0325323.1"/>
    <property type="molecule type" value="Genomic_DNA"/>
</dbReference>
<keyword evidence="2" id="KW-1185">Reference proteome</keyword>
<gene>
    <name evidence="1" type="ORF">GCM10010302_75540</name>
</gene>
<organism evidence="1 2">
    <name type="scientific">Streptomyces polychromogenes</name>
    <dbReference type="NCBI Taxonomy" id="67342"/>
    <lineage>
        <taxon>Bacteria</taxon>
        <taxon>Bacillati</taxon>
        <taxon>Actinomycetota</taxon>
        <taxon>Actinomycetes</taxon>
        <taxon>Kitasatosporales</taxon>
        <taxon>Streptomycetaceae</taxon>
        <taxon>Streptomyces</taxon>
    </lineage>
</organism>
<comment type="caution">
    <text evidence="1">The sequence shown here is derived from an EMBL/GenBank/DDBJ whole genome shotgun (WGS) entry which is preliminary data.</text>
</comment>
<sequence>MERPGRPRSARDLLQAAQAETRHPHADAITQLREALINAGEVDAV</sequence>
<dbReference type="Proteomes" id="UP001501867">
    <property type="component" value="Unassembled WGS sequence"/>
</dbReference>
<evidence type="ECO:0000313" key="1">
    <source>
        <dbReference type="EMBL" id="GAA0325323.1"/>
    </source>
</evidence>
<dbReference type="RefSeq" id="WP_344170186.1">
    <property type="nucleotide sequence ID" value="NZ_BAAABV010000038.1"/>
</dbReference>
<evidence type="ECO:0000313" key="2">
    <source>
        <dbReference type="Proteomes" id="UP001501867"/>
    </source>
</evidence>
<accession>A0ABP3FVY8</accession>
<proteinExistence type="predicted"/>
<reference evidence="2" key="1">
    <citation type="journal article" date="2019" name="Int. J. Syst. Evol. Microbiol.">
        <title>The Global Catalogue of Microorganisms (GCM) 10K type strain sequencing project: providing services to taxonomists for standard genome sequencing and annotation.</title>
        <authorList>
            <consortium name="The Broad Institute Genomics Platform"/>
            <consortium name="The Broad Institute Genome Sequencing Center for Infectious Disease"/>
            <person name="Wu L."/>
            <person name="Ma J."/>
        </authorList>
    </citation>
    <scope>NUCLEOTIDE SEQUENCE [LARGE SCALE GENOMIC DNA]</scope>
    <source>
        <strain evidence="2">JCM 4505</strain>
    </source>
</reference>